<comment type="caution">
    <text evidence="1">The sequence shown here is derived from an EMBL/GenBank/DDBJ whole genome shotgun (WGS) entry which is preliminary data.</text>
</comment>
<dbReference type="AlphaFoldDB" id="A0A2C6KVW1"/>
<dbReference type="Proteomes" id="UP000221165">
    <property type="component" value="Unassembled WGS sequence"/>
</dbReference>
<evidence type="ECO:0000313" key="2">
    <source>
        <dbReference type="Proteomes" id="UP000221165"/>
    </source>
</evidence>
<dbReference type="EMBL" id="MIGC01003015">
    <property type="protein sequence ID" value="PHJ20126.1"/>
    <property type="molecule type" value="Genomic_DNA"/>
</dbReference>
<proteinExistence type="predicted"/>
<evidence type="ECO:0000313" key="1">
    <source>
        <dbReference type="EMBL" id="PHJ20126.1"/>
    </source>
</evidence>
<protein>
    <submittedName>
        <fullName evidence="1">Uncharacterized protein</fullName>
    </submittedName>
</protein>
<gene>
    <name evidence="1" type="ORF">CSUI_006040</name>
</gene>
<sequence>MLEEKGLEDQCDEETFGVDFFDELVLPGYEDIPFNPPSFRFATQEKDEFFTSPVTPSPCQLSDHLPVVGLSLPSRFTEECHSEETSLAPLPDGAGNGRTFSPCVGSEREEQGKLNATCPAASSAWAPFPAVRYTDSGLIGDSRALGYHVPLDCPSASDPTRFALTNQKVEVEEQDWTFDLDEFQQFCHVDFFDIFSSACVSMTVRETYNPFTTRLHPGVWLPQVVPAAA</sequence>
<name>A0A2C6KVW1_9APIC</name>
<dbReference type="RefSeq" id="XP_067921817.1">
    <property type="nucleotide sequence ID" value="XM_068066205.1"/>
</dbReference>
<reference evidence="1 2" key="1">
    <citation type="journal article" date="2017" name="Int. J. Parasitol.">
        <title>The genome of the protozoan parasite Cystoisospora suis and a reverse vaccinology approach to identify vaccine candidates.</title>
        <authorList>
            <person name="Palmieri N."/>
            <person name="Shrestha A."/>
            <person name="Ruttkowski B."/>
            <person name="Beck T."/>
            <person name="Vogl C."/>
            <person name="Tomley F."/>
            <person name="Blake D.P."/>
            <person name="Joachim A."/>
        </authorList>
    </citation>
    <scope>NUCLEOTIDE SEQUENCE [LARGE SCALE GENOMIC DNA]</scope>
    <source>
        <strain evidence="1 2">Wien I</strain>
    </source>
</reference>
<organism evidence="1 2">
    <name type="scientific">Cystoisospora suis</name>
    <dbReference type="NCBI Taxonomy" id="483139"/>
    <lineage>
        <taxon>Eukaryota</taxon>
        <taxon>Sar</taxon>
        <taxon>Alveolata</taxon>
        <taxon>Apicomplexa</taxon>
        <taxon>Conoidasida</taxon>
        <taxon>Coccidia</taxon>
        <taxon>Eucoccidiorida</taxon>
        <taxon>Eimeriorina</taxon>
        <taxon>Sarcocystidae</taxon>
        <taxon>Cystoisospora</taxon>
    </lineage>
</organism>
<dbReference type="VEuPathDB" id="ToxoDB:CSUI_006040"/>
<dbReference type="GeneID" id="94429416"/>
<keyword evidence="2" id="KW-1185">Reference proteome</keyword>
<accession>A0A2C6KVW1</accession>